<feature type="compositionally biased region" description="Basic residues" evidence="7">
    <location>
        <begin position="31"/>
        <end position="41"/>
    </location>
</feature>
<comment type="similarity">
    <text evidence="3 6">Belongs to the peptidase S26 family.</text>
</comment>
<feature type="region of interest" description="Disordered" evidence="7">
    <location>
        <begin position="1"/>
        <end position="71"/>
    </location>
</feature>
<gene>
    <name evidence="9" type="ORF">RV15_GL003544</name>
</gene>
<dbReference type="PANTHER" id="PTHR43390">
    <property type="entry name" value="SIGNAL PEPTIDASE I"/>
    <property type="match status" value="1"/>
</dbReference>
<dbReference type="EMBL" id="JXLC01000008">
    <property type="protein sequence ID" value="OJG92159.1"/>
    <property type="molecule type" value="Genomic_DNA"/>
</dbReference>
<feature type="compositionally biased region" description="Basic residues" evidence="7">
    <location>
        <begin position="52"/>
        <end position="71"/>
    </location>
</feature>
<accession>A0AA91JPK1</accession>
<dbReference type="EC" id="3.4.21.89" evidence="4 6"/>
<evidence type="ECO:0000256" key="6">
    <source>
        <dbReference type="RuleBase" id="RU362042"/>
    </source>
</evidence>
<dbReference type="Gene3D" id="2.10.109.10">
    <property type="entry name" value="Umud Fragment, subunit A"/>
    <property type="match status" value="1"/>
</dbReference>
<keyword evidence="6" id="KW-0472">Membrane</keyword>
<dbReference type="PRINTS" id="PR00727">
    <property type="entry name" value="LEADERPTASE"/>
</dbReference>
<dbReference type="AlphaFoldDB" id="A0AA91JPK1"/>
<feature type="transmembrane region" description="Helical" evidence="6">
    <location>
        <begin position="81"/>
        <end position="104"/>
    </location>
</feature>
<sequence length="255" mass="29838">MNQMEQGNQKKKQRPVTKMKPTLKKNTTNLSKKRKKARAPKVTKSSIDAKTRNKQKQQRGKGKRLTKKQRITLKKQQRKKLILEVIITIVLTLSLISVIAYFTFSIPKVEGYSMTPTVNDKDRLFVNKWGQVKRFNLVYFKDPKNREVMIRRVIALPGEDFSYKKDKLYINGEEIVERFMSQKTEARGEKDTNSTPDFSLQELLQETSIPKGKYLVLGDNRRYSTDSRYFGLVDEKDIIGVVTMRIFPIHEMTHF</sequence>
<dbReference type="GO" id="GO:0005886">
    <property type="term" value="C:plasma membrane"/>
    <property type="evidence" value="ECO:0007669"/>
    <property type="project" value="UniProtKB-SubCell"/>
</dbReference>
<keyword evidence="5 6" id="KW-0378">Hydrolase</keyword>
<dbReference type="InterPro" id="IPR036286">
    <property type="entry name" value="LexA/Signal_pep-like_sf"/>
</dbReference>
<reference evidence="9 10" key="1">
    <citation type="submission" date="2014-12" db="EMBL/GenBank/DDBJ databases">
        <title>Draft genome sequences of 29 type strains of Enterococci.</title>
        <authorList>
            <person name="Zhong Z."/>
            <person name="Sun Z."/>
            <person name="Liu W."/>
            <person name="Zhang W."/>
            <person name="Zhang H."/>
        </authorList>
    </citation>
    <scope>NUCLEOTIDE SEQUENCE [LARGE SCALE GENOMIC DNA]</scope>
    <source>
        <strain evidence="9 10">DSM 22801</strain>
    </source>
</reference>
<keyword evidence="6" id="KW-1133">Transmembrane helix</keyword>
<dbReference type="SUPFAM" id="SSF51306">
    <property type="entry name" value="LexA/Signal peptidase"/>
    <property type="match status" value="1"/>
</dbReference>
<keyword evidence="6" id="KW-0812">Transmembrane</keyword>
<dbReference type="GO" id="GO:0006465">
    <property type="term" value="P:signal peptide processing"/>
    <property type="evidence" value="ECO:0007669"/>
    <property type="project" value="InterPro"/>
</dbReference>
<dbReference type="InterPro" id="IPR019533">
    <property type="entry name" value="Peptidase_S26"/>
</dbReference>
<keyword evidence="6" id="KW-0645">Protease</keyword>
<dbReference type="NCBIfam" id="TIGR02227">
    <property type="entry name" value="sigpep_I_bact"/>
    <property type="match status" value="1"/>
</dbReference>
<dbReference type="GO" id="GO:0004252">
    <property type="term" value="F:serine-type endopeptidase activity"/>
    <property type="evidence" value="ECO:0007669"/>
    <property type="project" value="InterPro"/>
</dbReference>
<dbReference type="PANTHER" id="PTHR43390:SF1">
    <property type="entry name" value="CHLOROPLAST PROCESSING PEPTIDASE"/>
    <property type="match status" value="1"/>
</dbReference>
<dbReference type="Pfam" id="PF10502">
    <property type="entry name" value="Peptidase_S26"/>
    <property type="match status" value="1"/>
</dbReference>
<evidence type="ECO:0000256" key="4">
    <source>
        <dbReference type="ARBA" id="ARBA00013208"/>
    </source>
</evidence>
<feature type="compositionally biased region" description="Basic residues" evidence="7">
    <location>
        <begin position="9"/>
        <end position="23"/>
    </location>
</feature>
<dbReference type="CDD" id="cd06530">
    <property type="entry name" value="S26_SPase_I"/>
    <property type="match status" value="1"/>
</dbReference>
<evidence type="ECO:0000256" key="5">
    <source>
        <dbReference type="ARBA" id="ARBA00022801"/>
    </source>
</evidence>
<dbReference type="Proteomes" id="UP000183039">
    <property type="component" value="Unassembled WGS sequence"/>
</dbReference>
<proteinExistence type="inferred from homology"/>
<comment type="subcellular location">
    <subcellularLocation>
        <location evidence="2">Cell membrane</location>
        <topology evidence="2">Single-pass type II membrane protein</topology>
    </subcellularLocation>
    <subcellularLocation>
        <location evidence="6">Membrane</location>
        <topology evidence="6">Single-pass type II membrane protein</topology>
    </subcellularLocation>
</comment>
<comment type="catalytic activity">
    <reaction evidence="1 6">
        <text>Cleavage of hydrophobic, N-terminal signal or leader sequences from secreted and periplasmic proteins.</text>
        <dbReference type="EC" id="3.4.21.89"/>
    </reaction>
</comment>
<evidence type="ECO:0000256" key="7">
    <source>
        <dbReference type="SAM" id="MobiDB-lite"/>
    </source>
</evidence>
<dbReference type="PROSITE" id="PS00761">
    <property type="entry name" value="SPASE_I_3"/>
    <property type="match status" value="1"/>
</dbReference>
<dbReference type="InterPro" id="IPR000223">
    <property type="entry name" value="Pept_S26A_signal_pept_1"/>
</dbReference>
<comment type="caution">
    <text evidence="9">The sequence shown here is derived from an EMBL/GenBank/DDBJ whole genome shotgun (WGS) entry which is preliminary data.</text>
</comment>
<evidence type="ECO:0000313" key="9">
    <source>
        <dbReference type="EMBL" id="OJG92159.1"/>
    </source>
</evidence>
<evidence type="ECO:0000313" key="10">
    <source>
        <dbReference type="Proteomes" id="UP000183039"/>
    </source>
</evidence>
<evidence type="ECO:0000259" key="8">
    <source>
        <dbReference type="Pfam" id="PF10502"/>
    </source>
</evidence>
<evidence type="ECO:0000256" key="3">
    <source>
        <dbReference type="ARBA" id="ARBA00009370"/>
    </source>
</evidence>
<name>A0AA91JPK1_9ENTE</name>
<dbReference type="InterPro" id="IPR019758">
    <property type="entry name" value="Pept_S26A_signal_pept_1_CS"/>
</dbReference>
<feature type="domain" description="Peptidase S26" evidence="8">
    <location>
        <begin position="83"/>
        <end position="246"/>
    </location>
</feature>
<protein>
    <recommendedName>
        <fullName evidence="4 6">Signal peptidase I</fullName>
        <ecNumber evidence="4 6">3.4.21.89</ecNumber>
    </recommendedName>
</protein>
<evidence type="ECO:0000256" key="2">
    <source>
        <dbReference type="ARBA" id="ARBA00004401"/>
    </source>
</evidence>
<organism evidence="9 10">
    <name type="scientific">Enterococcus silesiacus</name>
    <dbReference type="NCBI Taxonomy" id="332949"/>
    <lineage>
        <taxon>Bacteria</taxon>
        <taxon>Bacillati</taxon>
        <taxon>Bacillota</taxon>
        <taxon>Bacilli</taxon>
        <taxon>Lactobacillales</taxon>
        <taxon>Enterococcaceae</taxon>
        <taxon>Enterococcus</taxon>
    </lineage>
</organism>
<evidence type="ECO:0000256" key="1">
    <source>
        <dbReference type="ARBA" id="ARBA00000677"/>
    </source>
</evidence>
<dbReference type="GO" id="GO:0009003">
    <property type="term" value="F:signal peptidase activity"/>
    <property type="evidence" value="ECO:0007669"/>
    <property type="project" value="UniProtKB-EC"/>
</dbReference>